<gene>
    <name evidence="1" type="ORF">IEI95_010655</name>
</gene>
<evidence type="ECO:0000313" key="2">
    <source>
        <dbReference type="Proteomes" id="UP000655037"/>
    </source>
</evidence>
<dbReference type="Proteomes" id="UP000655037">
    <property type="component" value="Unassembled WGS sequence"/>
</dbReference>
<accession>A0AAE2UTS1</accession>
<organism evidence="1 2">
    <name type="scientific">Agrobacterium vitis</name>
    <name type="common">Rhizobium vitis</name>
    <dbReference type="NCBI Taxonomy" id="373"/>
    <lineage>
        <taxon>Bacteria</taxon>
        <taxon>Pseudomonadati</taxon>
        <taxon>Pseudomonadota</taxon>
        <taxon>Alphaproteobacteria</taxon>
        <taxon>Hyphomicrobiales</taxon>
        <taxon>Rhizobiaceae</taxon>
        <taxon>Rhizobium/Agrobacterium group</taxon>
        <taxon>Agrobacterium</taxon>
    </lineage>
</organism>
<geneLocation type="plasmid" evidence="1">
    <name>unnamed3</name>
</geneLocation>
<evidence type="ECO:0000313" key="1">
    <source>
        <dbReference type="EMBL" id="MBF2714676.1"/>
    </source>
</evidence>
<comment type="caution">
    <text evidence="1">The sequence shown here is derived from an EMBL/GenBank/DDBJ whole genome shotgun (WGS) entry which is preliminary data.</text>
</comment>
<dbReference type="EMBL" id="JACXXJ020000004">
    <property type="protein sequence ID" value="MBF2714676.1"/>
    <property type="molecule type" value="Genomic_DNA"/>
</dbReference>
<dbReference type="AlphaFoldDB" id="A0AAE2UTS1"/>
<protein>
    <submittedName>
        <fullName evidence="1">Uncharacterized protein</fullName>
    </submittedName>
</protein>
<proteinExistence type="predicted"/>
<keyword evidence="1" id="KW-0614">Plasmid</keyword>
<sequence length="133" mass="13970">MLSLTGPKGPSDTQESGNAVVDHDIAITHHKSDLLAAAIGSETAFPRVKTSITHAKPAANVHHRHFSPVIQDGTFVGISLFDGQQTLCAARSAPITLIEIKRDIVRYWVAPRTSSGGGFSAPVGAPTSAKGIY</sequence>
<reference evidence="1" key="1">
    <citation type="submission" date="2020-11" db="EMBL/GenBank/DDBJ databases">
        <title>Agrobacterium vitis strain K377 genome.</title>
        <authorList>
            <person name="Xi H."/>
        </authorList>
    </citation>
    <scope>NUCLEOTIDE SEQUENCE</scope>
    <source>
        <strain evidence="1">K377</strain>
        <plasmid evidence="1">unnamed3</plasmid>
    </source>
</reference>
<name>A0AAE2UTS1_AGRVI</name>